<protein>
    <submittedName>
        <fullName evidence="1">Uncharacterized protein</fullName>
    </submittedName>
</protein>
<dbReference type="AlphaFoldDB" id="A0A699H572"/>
<proteinExistence type="predicted"/>
<feature type="non-terminal residue" evidence="1">
    <location>
        <position position="1"/>
    </location>
</feature>
<comment type="caution">
    <text evidence="1">The sequence shown here is derived from an EMBL/GenBank/DDBJ whole genome shotgun (WGS) entry which is preliminary data.</text>
</comment>
<name>A0A699H572_TANCI</name>
<dbReference type="EMBL" id="BKCJ010109332">
    <property type="protein sequence ID" value="GEX45546.1"/>
    <property type="molecule type" value="Genomic_DNA"/>
</dbReference>
<sequence>LCGLMGGLRPLSVPRLASKAAQLGGSTDKTYTNSLTKTKAAKYNLQGIEDMVPTLWSPIKVAYDKHASLVTNVKVNKWYGYGHLEEIEVGRSNQQLYKFMERDFLRLHLNDIKDMLLLILQNRLFNLDGEFIMYLAEELRMFKRRIVIQKKVEDLQLGVESYQKKLSISRPLTHKAGITDLKPYTAYSNPQGAIYLDMLERNRLMCTHELYKFSDGTLISVRDKLKDMANNLKMGYNSVIPRRR</sequence>
<reference evidence="1" key="1">
    <citation type="journal article" date="2019" name="Sci. Rep.">
        <title>Draft genome of Tanacetum cinerariifolium, the natural source of mosquito coil.</title>
        <authorList>
            <person name="Yamashiro T."/>
            <person name="Shiraishi A."/>
            <person name="Satake H."/>
            <person name="Nakayama K."/>
        </authorList>
    </citation>
    <scope>NUCLEOTIDE SEQUENCE</scope>
</reference>
<organism evidence="1">
    <name type="scientific">Tanacetum cinerariifolium</name>
    <name type="common">Dalmatian daisy</name>
    <name type="synonym">Chrysanthemum cinerariifolium</name>
    <dbReference type="NCBI Taxonomy" id="118510"/>
    <lineage>
        <taxon>Eukaryota</taxon>
        <taxon>Viridiplantae</taxon>
        <taxon>Streptophyta</taxon>
        <taxon>Embryophyta</taxon>
        <taxon>Tracheophyta</taxon>
        <taxon>Spermatophyta</taxon>
        <taxon>Magnoliopsida</taxon>
        <taxon>eudicotyledons</taxon>
        <taxon>Gunneridae</taxon>
        <taxon>Pentapetalae</taxon>
        <taxon>asterids</taxon>
        <taxon>campanulids</taxon>
        <taxon>Asterales</taxon>
        <taxon>Asteraceae</taxon>
        <taxon>Asteroideae</taxon>
        <taxon>Anthemideae</taxon>
        <taxon>Anthemidinae</taxon>
        <taxon>Tanacetum</taxon>
    </lineage>
</organism>
<evidence type="ECO:0000313" key="1">
    <source>
        <dbReference type="EMBL" id="GEX45546.1"/>
    </source>
</evidence>
<gene>
    <name evidence="1" type="ORF">Tci_317521</name>
</gene>
<accession>A0A699H572</accession>